<gene>
    <name evidence="3" type="ORF">K402DRAFT_397081</name>
</gene>
<keyword evidence="1" id="KW-0479">Metal-binding</keyword>
<dbReference type="InterPro" id="IPR036703">
    <property type="entry name" value="MOB_kinase_act_sf"/>
</dbReference>
<reference evidence="3" key="1">
    <citation type="journal article" date="2020" name="Stud. Mycol.">
        <title>101 Dothideomycetes genomes: a test case for predicting lifestyles and emergence of pathogens.</title>
        <authorList>
            <person name="Haridas S."/>
            <person name="Albert R."/>
            <person name="Binder M."/>
            <person name="Bloem J."/>
            <person name="Labutti K."/>
            <person name="Salamov A."/>
            <person name="Andreopoulos B."/>
            <person name="Baker S."/>
            <person name="Barry K."/>
            <person name="Bills G."/>
            <person name="Bluhm B."/>
            <person name="Cannon C."/>
            <person name="Castanera R."/>
            <person name="Culley D."/>
            <person name="Daum C."/>
            <person name="Ezra D."/>
            <person name="Gonzalez J."/>
            <person name="Henrissat B."/>
            <person name="Kuo A."/>
            <person name="Liang C."/>
            <person name="Lipzen A."/>
            <person name="Lutzoni F."/>
            <person name="Magnuson J."/>
            <person name="Mondo S."/>
            <person name="Nolan M."/>
            <person name="Ohm R."/>
            <person name="Pangilinan J."/>
            <person name="Park H.-J."/>
            <person name="Ramirez L."/>
            <person name="Alfaro M."/>
            <person name="Sun H."/>
            <person name="Tritt A."/>
            <person name="Yoshinaga Y."/>
            <person name="Zwiers L.-H."/>
            <person name="Turgeon B."/>
            <person name="Goodwin S."/>
            <person name="Spatafora J."/>
            <person name="Crous P."/>
            <person name="Grigoriev I."/>
        </authorList>
    </citation>
    <scope>NUCLEOTIDE SEQUENCE</scope>
    <source>
        <strain evidence="3">CBS 113979</strain>
    </source>
</reference>
<feature type="region of interest" description="Disordered" evidence="2">
    <location>
        <begin position="1"/>
        <end position="125"/>
    </location>
</feature>
<feature type="compositionally biased region" description="Polar residues" evidence="2">
    <location>
        <begin position="62"/>
        <end position="94"/>
    </location>
</feature>
<dbReference type="PANTHER" id="PTHR22599">
    <property type="entry name" value="MPS ONE BINDER KINASE ACTIVATOR-LIKE MOB"/>
    <property type="match status" value="1"/>
</dbReference>
<feature type="region of interest" description="Disordered" evidence="2">
    <location>
        <begin position="250"/>
        <end position="279"/>
    </location>
</feature>
<dbReference type="InterPro" id="IPR005301">
    <property type="entry name" value="MOB_kinase_act_fam"/>
</dbReference>
<feature type="compositionally biased region" description="Polar residues" evidence="2">
    <location>
        <begin position="39"/>
        <end position="51"/>
    </location>
</feature>
<proteinExistence type="predicted"/>
<feature type="compositionally biased region" description="Low complexity" evidence="2">
    <location>
        <begin position="250"/>
        <end position="273"/>
    </location>
</feature>
<name>A0A6G1GQ80_9PEZI</name>
<feature type="binding site" evidence="1">
    <location>
        <position position="309"/>
    </location>
    <ligand>
        <name>Zn(2+)</name>
        <dbReference type="ChEBI" id="CHEBI:29105"/>
    </ligand>
</feature>
<evidence type="ECO:0000313" key="4">
    <source>
        <dbReference type="Proteomes" id="UP000800041"/>
    </source>
</evidence>
<dbReference type="OrthoDB" id="10261121at2759"/>
<dbReference type="Gene3D" id="1.20.140.30">
    <property type="entry name" value="MOB kinase activator"/>
    <property type="match status" value="1"/>
</dbReference>
<feature type="binding site" evidence="1">
    <location>
        <position position="304"/>
    </location>
    <ligand>
        <name>Zn(2+)</name>
        <dbReference type="ChEBI" id="CHEBI:29105"/>
    </ligand>
</feature>
<protein>
    <submittedName>
        <fullName evidence="3">Mob1/phocein</fullName>
    </submittedName>
</protein>
<dbReference type="SMART" id="SM01388">
    <property type="entry name" value="Mob1_phocein"/>
    <property type="match status" value="1"/>
</dbReference>
<dbReference type="SUPFAM" id="SSF101152">
    <property type="entry name" value="Mob1/phocein"/>
    <property type="match status" value="1"/>
</dbReference>
<feature type="binding site" evidence="1">
    <location>
        <position position="190"/>
    </location>
    <ligand>
        <name>Zn(2+)</name>
        <dbReference type="ChEBI" id="CHEBI:29105"/>
    </ligand>
</feature>
<evidence type="ECO:0000313" key="3">
    <source>
        <dbReference type="EMBL" id="KAF1982927.1"/>
    </source>
</evidence>
<evidence type="ECO:0000256" key="1">
    <source>
        <dbReference type="PIRSR" id="PIRSR605301-1"/>
    </source>
</evidence>
<dbReference type="AlphaFoldDB" id="A0A6G1GQ80"/>
<feature type="binding site" evidence="1">
    <location>
        <position position="195"/>
    </location>
    <ligand>
        <name>Zn(2+)</name>
        <dbReference type="ChEBI" id="CHEBI:29105"/>
    </ligand>
</feature>
<dbReference type="Pfam" id="PF03637">
    <property type="entry name" value="Mob1_phocein"/>
    <property type="match status" value="2"/>
</dbReference>
<dbReference type="EMBL" id="ML977179">
    <property type="protein sequence ID" value="KAF1982927.1"/>
    <property type="molecule type" value="Genomic_DNA"/>
</dbReference>
<keyword evidence="4" id="KW-1185">Reference proteome</keyword>
<dbReference type="Proteomes" id="UP000800041">
    <property type="component" value="Unassembled WGS sequence"/>
</dbReference>
<keyword evidence="1" id="KW-0862">Zinc</keyword>
<evidence type="ECO:0000256" key="2">
    <source>
        <dbReference type="SAM" id="MobiDB-lite"/>
    </source>
</evidence>
<sequence>MHIFHPRRDRPAPKPPEPPISRHASHVSSFPNLRDIEESLNTEVEITSTDQPLPYHRRGFGRTNNNKSTNQSGKGNGSNLPSPTYQNSSSSLTPSIPPMPQSPALSAQMSFDNASGSDVNLPTNRRPPYFFREEYSGLIVKGNFMTLAAKPQHVDEGEWLAHQVVEQYRLLDTMIQIIKAVDDKTGLMVCSPETCPTMSASGHTYTWLDNKKNPIKIPACQYIQLVQKWINGKIMDSSLFPTDTSFSSSSTYPSGSPHSHTTSPNPTNPSTPGHTWLGAPSGFPESFETDIRSIYRQMMRCYAHMYHGHWLDPFWHIGAWKELNTCFIHFVNVGKSFDLIGDKEMQPMLPLVEIWGGKGLLPVPVGQGKGEGVGMAA</sequence>
<organism evidence="3 4">
    <name type="scientific">Aulographum hederae CBS 113979</name>
    <dbReference type="NCBI Taxonomy" id="1176131"/>
    <lineage>
        <taxon>Eukaryota</taxon>
        <taxon>Fungi</taxon>
        <taxon>Dikarya</taxon>
        <taxon>Ascomycota</taxon>
        <taxon>Pezizomycotina</taxon>
        <taxon>Dothideomycetes</taxon>
        <taxon>Pleosporomycetidae</taxon>
        <taxon>Aulographales</taxon>
        <taxon>Aulographaceae</taxon>
    </lineage>
</organism>
<feature type="compositionally biased region" description="Polar residues" evidence="2">
    <location>
        <begin position="103"/>
        <end position="123"/>
    </location>
</feature>
<accession>A0A6G1GQ80</accession>